<proteinExistence type="predicted"/>
<protein>
    <submittedName>
        <fullName evidence="1">Uncharacterized protein</fullName>
    </submittedName>
</protein>
<dbReference type="OrthoDB" id="117988at2"/>
<sequence length="160" mass="17702">MTEDHPIRPFASDAAVRHIGEGLLACTLSRGEWTHEAHLAACLWILVERPDILPERDLPSIIRRFNESVGGVNDETQGYHETITQCFVRGVRLYLERVDPSLALADKVNGLLAGPEGRRDWPLRFFSPERLFAVEARLGAIAPDLAPLPASKGGAESLLR</sequence>
<keyword evidence="2" id="KW-1185">Reference proteome</keyword>
<dbReference type="EMBL" id="SPDV01000019">
    <property type="protein sequence ID" value="TFI58208.1"/>
    <property type="molecule type" value="Genomic_DNA"/>
</dbReference>
<dbReference type="RefSeq" id="WP_135086892.1">
    <property type="nucleotide sequence ID" value="NZ_SPDV01000019.1"/>
</dbReference>
<gene>
    <name evidence="1" type="ORF">E2493_11565</name>
</gene>
<organism evidence="1 2">
    <name type="scientific">Sphingomonas parva</name>
    <dbReference type="NCBI Taxonomy" id="2555898"/>
    <lineage>
        <taxon>Bacteria</taxon>
        <taxon>Pseudomonadati</taxon>
        <taxon>Pseudomonadota</taxon>
        <taxon>Alphaproteobacteria</taxon>
        <taxon>Sphingomonadales</taxon>
        <taxon>Sphingomonadaceae</taxon>
        <taxon>Sphingomonas</taxon>
    </lineage>
</organism>
<accession>A0A4Y8ZQB5</accession>
<comment type="caution">
    <text evidence="1">The sequence shown here is derived from an EMBL/GenBank/DDBJ whole genome shotgun (WGS) entry which is preliminary data.</text>
</comment>
<evidence type="ECO:0000313" key="1">
    <source>
        <dbReference type="EMBL" id="TFI58208.1"/>
    </source>
</evidence>
<reference evidence="1 2" key="1">
    <citation type="submission" date="2019-03" db="EMBL/GenBank/DDBJ databases">
        <title>Genome sequence of Sphingomonas sp. 17J27-24.</title>
        <authorList>
            <person name="Kim M."/>
            <person name="Maeng S."/>
            <person name="Sathiyaraj S."/>
        </authorList>
    </citation>
    <scope>NUCLEOTIDE SEQUENCE [LARGE SCALE GENOMIC DNA]</scope>
    <source>
        <strain evidence="1 2">17J27-24</strain>
    </source>
</reference>
<dbReference type="Proteomes" id="UP000298213">
    <property type="component" value="Unassembled WGS sequence"/>
</dbReference>
<name>A0A4Y8ZQB5_9SPHN</name>
<evidence type="ECO:0000313" key="2">
    <source>
        <dbReference type="Proteomes" id="UP000298213"/>
    </source>
</evidence>
<dbReference type="AlphaFoldDB" id="A0A4Y8ZQB5"/>